<dbReference type="PANTHER" id="PTHR43537">
    <property type="entry name" value="TRANSCRIPTIONAL REGULATOR, GNTR FAMILY"/>
    <property type="match status" value="1"/>
</dbReference>
<evidence type="ECO:0000313" key="6">
    <source>
        <dbReference type="Proteomes" id="UP000626786"/>
    </source>
</evidence>
<dbReference type="SMART" id="SM00895">
    <property type="entry name" value="FCD"/>
    <property type="match status" value="1"/>
</dbReference>
<dbReference type="Gene3D" id="1.20.120.530">
    <property type="entry name" value="GntR ligand-binding domain-like"/>
    <property type="match status" value="1"/>
</dbReference>
<organism evidence="5 6">
    <name type="scientific">Sporosarcina quadrami</name>
    <dbReference type="NCBI Taxonomy" id="2762234"/>
    <lineage>
        <taxon>Bacteria</taxon>
        <taxon>Bacillati</taxon>
        <taxon>Bacillota</taxon>
        <taxon>Bacilli</taxon>
        <taxon>Bacillales</taxon>
        <taxon>Caryophanaceae</taxon>
        <taxon>Sporosarcina</taxon>
    </lineage>
</organism>
<accession>A0ABR8U9W8</accession>
<feature type="domain" description="HTH gntR-type" evidence="4">
    <location>
        <begin position="14"/>
        <end position="81"/>
    </location>
</feature>
<gene>
    <name evidence="5" type="ORF">H9649_09470</name>
</gene>
<comment type="caution">
    <text evidence="5">The sequence shown here is derived from an EMBL/GenBank/DDBJ whole genome shotgun (WGS) entry which is preliminary data.</text>
</comment>
<dbReference type="InterPro" id="IPR036390">
    <property type="entry name" value="WH_DNA-bd_sf"/>
</dbReference>
<evidence type="ECO:0000313" key="5">
    <source>
        <dbReference type="EMBL" id="MBD7984811.1"/>
    </source>
</evidence>
<dbReference type="Pfam" id="PF00392">
    <property type="entry name" value="GntR"/>
    <property type="match status" value="1"/>
</dbReference>
<dbReference type="SUPFAM" id="SSF48008">
    <property type="entry name" value="GntR ligand-binding domain-like"/>
    <property type="match status" value="1"/>
</dbReference>
<keyword evidence="1" id="KW-0805">Transcription regulation</keyword>
<keyword evidence="2" id="KW-0238">DNA-binding</keyword>
<evidence type="ECO:0000259" key="4">
    <source>
        <dbReference type="PROSITE" id="PS50949"/>
    </source>
</evidence>
<dbReference type="InterPro" id="IPR036388">
    <property type="entry name" value="WH-like_DNA-bd_sf"/>
</dbReference>
<dbReference type="InterPro" id="IPR008920">
    <property type="entry name" value="TF_FadR/GntR_C"/>
</dbReference>
<dbReference type="CDD" id="cd07377">
    <property type="entry name" value="WHTH_GntR"/>
    <property type="match status" value="1"/>
</dbReference>
<dbReference type="EMBL" id="JACSQN010000007">
    <property type="protein sequence ID" value="MBD7984811.1"/>
    <property type="molecule type" value="Genomic_DNA"/>
</dbReference>
<evidence type="ECO:0000256" key="1">
    <source>
        <dbReference type="ARBA" id="ARBA00023015"/>
    </source>
</evidence>
<proteinExistence type="predicted"/>
<dbReference type="Pfam" id="PF07729">
    <property type="entry name" value="FCD"/>
    <property type="match status" value="1"/>
</dbReference>
<dbReference type="PANTHER" id="PTHR43537:SF24">
    <property type="entry name" value="GLUCONATE OPERON TRANSCRIPTIONAL REPRESSOR"/>
    <property type="match status" value="1"/>
</dbReference>
<dbReference type="InterPro" id="IPR000524">
    <property type="entry name" value="Tscrpt_reg_HTH_GntR"/>
</dbReference>
<dbReference type="Proteomes" id="UP000626786">
    <property type="component" value="Unassembled WGS sequence"/>
</dbReference>
<dbReference type="SMART" id="SM00345">
    <property type="entry name" value="HTH_GNTR"/>
    <property type="match status" value="1"/>
</dbReference>
<keyword evidence="6" id="KW-1185">Reference proteome</keyword>
<sequence length="224" mass="26036">MRWNILSNFVVMKTTLKEQVYDYLKNAITLGEIAPGDRLIEEKVSETLNVSRSPIREAVRMLEKDGLLNVNASGGVTVVSPTIDDYRHLYEARVEMESLAAYYAAKRRTPRELEEIKLFIDEMEREVADNDLKGMLQVNFGFHEAIVRASQNPFLTSMTLQLRGVNSFYRKAILEGNPAYMRDALKDHQDIYHAIKNQEQDHARQLMRHHIERDYQSFMKVVNK</sequence>
<dbReference type="SUPFAM" id="SSF46785">
    <property type="entry name" value="Winged helix' DNA-binding domain"/>
    <property type="match status" value="1"/>
</dbReference>
<protein>
    <submittedName>
        <fullName evidence="5">GntR family transcriptional regulator</fullName>
    </submittedName>
</protein>
<dbReference type="InterPro" id="IPR011711">
    <property type="entry name" value="GntR_C"/>
</dbReference>
<evidence type="ECO:0000256" key="3">
    <source>
        <dbReference type="ARBA" id="ARBA00023163"/>
    </source>
</evidence>
<evidence type="ECO:0000256" key="2">
    <source>
        <dbReference type="ARBA" id="ARBA00023125"/>
    </source>
</evidence>
<dbReference type="PROSITE" id="PS50949">
    <property type="entry name" value="HTH_GNTR"/>
    <property type="match status" value="1"/>
</dbReference>
<reference evidence="5 6" key="1">
    <citation type="submission" date="2020-08" db="EMBL/GenBank/DDBJ databases">
        <title>A Genomic Blueprint of the Chicken Gut Microbiome.</title>
        <authorList>
            <person name="Gilroy R."/>
            <person name="Ravi A."/>
            <person name="Getino M."/>
            <person name="Pursley I."/>
            <person name="Horton D.L."/>
            <person name="Alikhan N.-F."/>
            <person name="Baker D."/>
            <person name="Gharbi K."/>
            <person name="Hall N."/>
            <person name="Watson M."/>
            <person name="Adriaenssens E.M."/>
            <person name="Foster-Nyarko E."/>
            <person name="Jarju S."/>
            <person name="Secka A."/>
            <person name="Antonio M."/>
            <person name="Oren A."/>
            <person name="Chaudhuri R."/>
            <person name="La Ragione R.M."/>
            <person name="Hildebrand F."/>
            <person name="Pallen M.J."/>
        </authorList>
    </citation>
    <scope>NUCLEOTIDE SEQUENCE [LARGE SCALE GENOMIC DNA]</scope>
    <source>
        <strain evidence="5 6">Sa2YVA2</strain>
    </source>
</reference>
<name>A0ABR8U9W8_9BACL</name>
<dbReference type="Gene3D" id="1.10.10.10">
    <property type="entry name" value="Winged helix-like DNA-binding domain superfamily/Winged helix DNA-binding domain"/>
    <property type="match status" value="1"/>
</dbReference>
<keyword evidence="3" id="KW-0804">Transcription</keyword>